<accession>A0AAD8I2Q7</accession>
<keyword evidence="3" id="KW-1185">Reference proteome</keyword>
<organism evidence="2 3">
    <name type="scientific">Heracleum sosnowskyi</name>
    <dbReference type="NCBI Taxonomy" id="360622"/>
    <lineage>
        <taxon>Eukaryota</taxon>
        <taxon>Viridiplantae</taxon>
        <taxon>Streptophyta</taxon>
        <taxon>Embryophyta</taxon>
        <taxon>Tracheophyta</taxon>
        <taxon>Spermatophyta</taxon>
        <taxon>Magnoliopsida</taxon>
        <taxon>eudicotyledons</taxon>
        <taxon>Gunneridae</taxon>
        <taxon>Pentapetalae</taxon>
        <taxon>asterids</taxon>
        <taxon>campanulids</taxon>
        <taxon>Apiales</taxon>
        <taxon>Apiaceae</taxon>
        <taxon>Apioideae</taxon>
        <taxon>apioid superclade</taxon>
        <taxon>Tordylieae</taxon>
        <taxon>Tordyliinae</taxon>
        <taxon>Heracleum</taxon>
    </lineage>
</organism>
<gene>
    <name evidence="2" type="ORF">POM88_032703</name>
</gene>
<feature type="compositionally biased region" description="Gly residues" evidence="1">
    <location>
        <begin position="348"/>
        <end position="375"/>
    </location>
</feature>
<dbReference type="Proteomes" id="UP001237642">
    <property type="component" value="Unassembled WGS sequence"/>
</dbReference>
<protein>
    <submittedName>
        <fullName evidence="2">Glycine-rich protein</fullName>
    </submittedName>
</protein>
<dbReference type="PANTHER" id="PTHR37736">
    <property type="entry name" value="GLYCINE-RICH PROTEIN"/>
    <property type="match status" value="1"/>
</dbReference>
<sequence length="420" mass="46173">MAATAGSDVSDGPVLNLINKRLRALRKKLNRISQMEDSISQGKTLNKEQEEVFRTKSSAISAIDELEKLKQPLAIAVSEEIDLAIKVKSELVSDKSEVVSDVKGELVSDEGGKSGEDFSVIEKLLEVLYFGSMFDVRSEVDFTRSVLTKTHERNCCLSYDYVSDDESELLAEKDLDLISKVGSLLVSRPVDTSLSHKNALEKCVERAKLWIESSEQPIEGESNVTYSLLKEKLAKIMASPYFTTLPEMKAPVEVVAAAGNFGSFQAQVDVQYQQKDDEVANTEGNESSDNQAGPVDKSQNGENKVENSTELPAHSESVKPQPDREQTFGDVEAKEQQYNRRQFQNQRGGRGAGGRRGYSNGRGGRNGNSWGGGPYQNGRNQYYDQPGNYYPRNNYYSNRGRGGGRGAAGNNHGSAVPTES</sequence>
<feature type="compositionally biased region" description="Low complexity" evidence="1">
    <location>
        <begin position="386"/>
        <end position="399"/>
    </location>
</feature>
<feature type="compositionally biased region" description="Polar residues" evidence="1">
    <location>
        <begin position="282"/>
        <end position="310"/>
    </location>
</feature>
<name>A0AAD8I2Q7_9APIA</name>
<reference evidence="2" key="1">
    <citation type="submission" date="2023-02" db="EMBL/GenBank/DDBJ databases">
        <title>Genome of toxic invasive species Heracleum sosnowskyi carries increased number of genes despite the absence of recent whole-genome duplications.</title>
        <authorList>
            <person name="Schelkunov M."/>
            <person name="Shtratnikova V."/>
            <person name="Makarenko M."/>
            <person name="Klepikova A."/>
            <person name="Omelchenko D."/>
            <person name="Novikova G."/>
            <person name="Obukhova E."/>
            <person name="Bogdanov V."/>
            <person name="Penin A."/>
            <person name="Logacheva M."/>
        </authorList>
    </citation>
    <scope>NUCLEOTIDE SEQUENCE</scope>
    <source>
        <strain evidence="2">Hsosn_3</strain>
        <tissue evidence="2">Leaf</tissue>
    </source>
</reference>
<comment type="caution">
    <text evidence="2">The sequence shown here is derived from an EMBL/GenBank/DDBJ whole genome shotgun (WGS) entry which is preliminary data.</text>
</comment>
<dbReference type="PANTHER" id="PTHR37736:SF1">
    <property type="entry name" value="GLYCINE-RICH PROTEIN"/>
    <property type="match status" value="1"/>
</dbReference>
<feature type="region of interest" description="Disordered" evidence="1">
    <location>
        <begin position="277"/>
        <end position="420"/>
    </location>
</feature>
<reference evidence="2" key="2">
    <citation type="submission" date="2023-05" db="EMBL/GenBank/DDBJ databases">
        <authorList>
            <person name="Schelkunov M.I."/>
        </authorList>
    </citation>
    <scope>NUCLEOTIDE SEQUENCE</scope>
    <source>
        <strain evidence="2">Hsosn_3</strain>
        <tissue evidence="2">Leaf</tissue>
    </source>
</reference>
<dbReference type="EMBL" id="JAUIZM010000007">
    <property type="protein sequence ID" value="KAK1376510.1"/>
    <property type="molecule type" value="Genomic_DNA"/>
</dbReference>
<feature type="compositionally biased region" description="Basic and acidic residues" evidence="1">
    <location>
        <begin position="321"/>
        <end position="338"/>
    </location>
</feature>
<proteinExistence type="predicted"/>
<evidence type="ECO:0000313" key="2">
    <source>
        <dbReference type="EMBL" id="KAK1376510.1"/>
    </source>
</evidence>
<evidence type="ECO:0000256" key="1">
    <source>
        <dbReference type="SAM" id="MobiDB-lite"/>
    </source>
</evidence>
<dbReference type="AlphaFoldDB" id="A0AAD8I2Q7"/>
<evidence type="ECO:0000313" key="3">
    <source>
        <dbReference type="Proteomes" id="UP001237642"/>
    </source>
</evidence>